<dbReference type="SUPFAM" id="SSF52540">
    <property type="entry name" value="P-loop containing nucleoside triphosphate hydrolases"/>
    <property type="match status" value="1"/>
</dbReference>
<accession>A0A076ERB9</accession>
<dbReference type="GO" id="GO:0005524">
    <property type="term" value="F:ATP binding"/>
    <property type="evidence" value="ECO:0007669"/>
    <property type="project" value="UniProtKB-KW"/>
</dbReference>
<evidence type="ECO:0000313" key="5">
    <source>
        <dbReference type="Proteomes" id="UP000028488"/>
    </source>
</evidence>
<reference evidence="4 5" key="1">
    <citation type="submission" date="2014-07" db="EMBL/GenBank/DDBJ databases">
        <title>Genome Sequence of Rhodococcus opacus Strain R7, a Biodegrader of Mono- and Polycyclic Aromatic Hydrocarbons.</title>
        <authorList>
            <person name="Di Gennaro P."/>
            <person name="Zampolli J."/>
            <person name="Presti I."/>
            <person name="Cappelletti M."/>
            <person name="D'Ursi P."/>
            <person name="Orro A."/>
            <person name="Mezzelani A."/>
            <person name="Milanesi L."/>
        </authorList>
    </citation>
    <scope>NUCLEOTIDE SEQUENCE [LARGE SCALE GENOMIC DNA]</scope>
    <source>
        <strain evidence="4 5">R7</strain>
    </source>
</reference>
<dbReference type="Gene3D" id="3.40.50.300">
    <property type="entry name" value="P-loop containing nucleotide triphosphate hydrolases"/>
    <property type="match status" value="1"/>
</dbReference>
<evidence type="ECO:0000256" key="2">
    <source>
        <dbReference type="ARBA" id="ARBA00022840"/>
    </source>
</evidence>
<dbReference type="GO" id="GO:0016887">
    <property type="term" value="F:ATP hydrolysis activity"/>
    <property type="evidence" value="ECO:0007669"/>
    <property type="project" value="InterPro"/>
</dbReference>
<protein>
    <submittedName>
        <fullName evidence="4">ABC transporter ATPase</fullName>
    </submittedName>
</protein>
<keyword evidence="2" id="KW-0067">ATP-binding</keyword>
<dbReference type="Proteomes" id="UP000028488">
    <property type="component" value="Chromosome"/>
</dbReference>
<dbReference type="PANTHER" id="PTHR43158:SF2">
    <property type="entry name" value="SKFA PEPTIDE EXPORT ATP-BINDING PROTEIN SKFE"/>
    <property type="match status" value="1"/>
</dbReference>
<evidence type="ECO:0000259" key="3">
    <source>
        <dbReference type="PROSITE" id="PS50893"/>
    </source>
</evidence>
<dbReference type="AlphaFoldDB" id="A0A076ERB9"/>
<dbReference type="EMBL" id="CP008947">
    <property type="protein sequence ID" value="AII06009.1"/>
    <property type="molecule type" value="Genomic_DNA"/>
</dbReference>
<dbReference type="InterPro" id="IPR027417">
    <property type="entry name" value="P-loop_NTPase"/>
</dbReference>
<keyword evidence="1" id="KW-0547">Nucleotide-binding</keyword>
<evidence type="ECO:0000313" key="4">
    <source>
        <dbReference type="EMBL" id="AII06009.1"/>
    </source>
</evidence>
<organism evidence="4 5">
    <name type="scientific">Rhodococcus opacus</name>
    <name type="common">Nocardia opaca</name>
    <dbReference type="NCBI Taxonomy" id="37919"/>
    <lineage>
        <taxon>Bacteria</taxon>
        <taxon>Bacillati</taxon>
        <taxon>Actinomycetota</taxon>
        <taxon>Actinomycetes</taxon>
        <taxon>Mycobacteriales</taxon>
        <taxon>Nocardiaceae</taxon>
        <taxon>Rhodococcus</taxon>
    </lineage>
</organism>
<dbReference type="InterPro" id="IPR003593">
    <property type="entry name" value="AAA+_ATPase"/>
</dbReference>
<dbReference type="PANTHER" id="PTHR43158">
    <property type="entry name" value="SKFA PEPTIDE EXPORT ATP-BINDING PROTEIN SKFE"/>
    <property type="match status" value="1"/>
</dbReference>
<evidence type="ECO:0000256" key="1">
    <source>
        <dbReference type="ARBA" id="ARBA00022741"/>
    </source>
</evidence>
<feature type="domain" description="ABC transporter" evidence="3">
    <location>
        <begin position="8"/>
        <end position="247"/>
    </location>
</feature>
<gene>
    <name evidence="4" type="ORF">EP51_15950</name>
</gene>
<dbReference type="RefSeq" id="WP_112301105.1">
    <property type="nucleotide sequence ID" value="NZ_CP008947.1"/>
</dbReference>
<dbReference type="eggNOG" id="COG1119">
    <property type="taxonomic scope" value="Bacteria"/>
</dbReference>
<dbReference type="SMART" id="SM00382">
    <property type="entry name" value="AAA"/>
    <property type="match status" value="1"/>
</dbReference>
<sequence length="268" mass="29250">MTTPNSVVSTEHVDLVRSGRYLLSDITLHIERGQHWVLLGANGAGKSTLLSMLGAFAHPTHGTVHVLGHQLGRVDMRELRAHIGHVNPRHRIDAPLTVRDVVLTGLTNTPEFVPRWSPTAGQVARADELIASLGMQKHADALWPNLSQGERGRALIARALISEPQLLLLDEPATGLDLAAREQLLTALDELRVTYPSLASILVTHHLEEIPTTTTHAVLIRDGRVIAQGPVADVLTTGTISECFDHPIEITRQRGRWVAQTRVPEVVG</sequence>
<dbReference type="Pfam" id="PF00005">
    <property type="entry name" value="ABC_tran"/>
    <property type="match status" value="1"/>
</dbReference>
<proteinExistence type="predicted"/>
<name>A0A076ERB9_RHOOP</name>
<dbReference type="PROSITE" id="PS50893">
    <property type="entry name" value="ABC_TRANSPORTER_2"/>
    <property type="match status" value="1"/>
</dbReference>
<dbReference type="InterPro" id="IPR003439">
    <property type="entry name" value="ABC_transporter-like_ATP-bd"/>
</dbReference>